<dbReference type="RefSeq" id="WP_208928907.1">
    <property type="nucleotide sequence ID" value="NC_022785.1"/>
</dbReference>
<dbReference type="AlphaFoldDB" id="A0A3L8RD28"/>
<feature type="transmembrane region" description="Helical" evidence="6">
    <location>
        <begin position="316"/>
        <end position="336"/>
    </location>
</feature>
<comment type="subcellular location">
    <subcellularLocation>
        <location evidence="1">Membrane</location>
        <topology evidence="1">Multi-pass membrane protein</topology>
    </subcellularLocation>
</comment>
<evidence type="ECO:0000256" key="3">
    <source>
        <dbReference type="ARBA" id="ARBA00022989"/>
    </source>
</evidence>
<keyword evidence="4 6" id="KW-0472">Membrane</keyword>
<comment type="caution">
    <text evidence="8">The sequence shown here is derived from an EMBL/GenBank/DDBJ whole genome shotgun (WGS) entry which is preliminary data.</text>
</comment>
<feature type="transmembrane region" description="Helical" evidence="6">
    <location>
        <begin position="134"/>
        <end position="154"/>
    </location>
</feature>
<evidence type="ECO:0000256" key="4">
    <source>
        <dbReference type="ARBA" id="ARBA00023136"/>
    </source>
</evidence>
<feature type="region of interest" description="Disordered" evidence="5">
    <location>
        <begin position="482"/>
        <end position="503"/>
    </location>
</feature>
<protein>
    <recommendedName>
        <fullName evidence="7">Integral membrane bound transporter domain-containing protein</fullName>
    </recommendedName>
</protein>
<evidence type="ECO:0000256" key="2">
    <source>
        <dbReference type="ARBA" id="ARBA00022692"/>
    </source>
</evidence>
<evidence type="ECO:0000256" key="5">
    <source>
        <dbReference type="SAM" id="MobiDB-lite"/>
    </source>
</evidence>
<dbReference type="STRING" id="1343740.M271_39505"/>
<feature type="transmembrane region" description="Helical" evidence="6">
    <location>
        <begin position="29"/>
        <end position="49"/>
    </location>
</feature>
<dbReference type="InterPro" id="IPR049453">
    <property type="entry name" value="Memb_transporter_dom"/>
</dbReference>
<gene>
    <name evidence="8" type="ORF">D3C57_104070</name>
</gene>
<evidence type="ECO:0000259" key="7">
    <source>
        <dbReference type="Pfam" id="PF13515"/>
    </source>
</evidence>
<dbReference type="Pfam" id="PF13515">
    <property type="entry name" value="FUSC_2"/>
    <property type="match status" value="1"/>
</dbReference>
<dbReference type="EMBL" id="QYCY01000001">
    <property type="protein sequence ID" value="RLV77517.1"/>
    <property type="molecule type" value="Genomic_DNA"/>
</dbReference>
<name>A0A3L8RD28_STRRN</name>
<proteinExistence type="predicted"/>
<organism evidence="8 9">
    <name type="scientific">Streptomyces rapamycinicus (strain ATCC 29253 / DSM 41530 / NRRL 5491 / AYB-994)</name>
    <name type="common">Streptomyces hygroscopicus (strain ATCC 29253)</name>
    <dbReference type="NCBI Taxonomy" id="1343740"/>
    <lineage>
        <taxon>Bacteria</taxon>
        <taxon>Bacillati</taxon>
        <taxon>Actinomycetota</taxon>
        <taxon>Actinomycetes</taxon>
        <taxon>Kitasatosporales</taxon>
        <taxon>Streptomycetaceae</taxon>
        <taxon>Streptomyces</taxon>
        <taxon>Streptomyces violaceusniger group</taxon>
    </lineage>
</organism>
<reference evidence="8 9" key="1">
    <citation type="journal article" date="2018" name="J. Biol. Chem.">
        <title>Discovery of the actinoplanic acid pathway in Streptomyces rapamycinicus reveals a genetically conserved synergism with rapamycin.</title>
        <authorList>
            <person name="Mrak P."/>
            <person name="Krastel P."/>
            <person name="Pivk Lukancic P."/>
            <person name="Tao J."/>
            <person name="Pistorius D."/>
            <person name="Moore C.M."/>
        </authorList>
    </citation>
    <scope>NUCLEOTIDE SEQUENCE [LARGE SCALE GENOMIC DNA]</scope>
    <source>
        <strain evidence="8 9">NRRL 5491</strain>
    </source>
</reference>
<keyword evidence="2 6" id="KW-0812">Transmembrane</keyword>
<feature type="transmembrane region" description="Helical" evidence="6">
    <location>
        <begin position="61"/>
        <end position="78"/>
    </location>
</feature>
<sequence>MLIKSYYSAVAMVAVLGSFFTAVEVARLVAGYPAAVLAVPAVIFAFTVSRRPGGEPVPEKVMAAATLSVLAGGSVWLGSQMAGHPVICGAVFVVLMAGSIWTRRFGAAVTRLGALVPLALIAALLPAGSGTGRMAWWPLCGWMALVGFSAFVWVRVVRRVAEKLTGLPGSQPGQAPAKRSAQRAGLSSRTRMALQMAVALTAAFSLGHLVFGEHWQWCVISAMVVSLGPVGRGDLALKGVERGLGAMAGTLVAALIAAVAEPQGTTSIVLIFVVLALASTLRAYNYAFYAAGITTALSLFYGYFGQSPQHLLLIRLQALVLGAVLAVVVGWFLVPVRTSDALRLRLGATLGTLGSVLDARSDGASAAKALAAFDAAATNLNASARSHRLYRAATRKLGTGHGITPADAGEALLATRGPVHALAASEPGPREAATAETVRLLRRAVSAPADPLPELPEPAAAAPLADLDAALRRFAAAIPALAKRRPPEPASSDDVLQPPVSAA</sequence>
<feature type="domain" description="Integral membrane bound transporter" evidence="7">
    <location>
        <begin position="199"/>
        <end position="329"/>
    </location>
</feature>
<feature type="transmembrane region" description="Helical" evidence="6">
    <location>
        <begin position="108"/>
        <end position="128"/>
    </location>
</feature>
<evidence type="ECO:0000313" key="9">
    <source>
        <dbReference type="Proteomes" id="UP000281594"/>
    </source>
</evidence>
<keyword evidence="3 6" id="KW-1133">Transmembrane helix</keyword>
<feature type="transmembrane region" description="Helical" evidence="6">
    <location>
        <begin position="5"/>
        <end position="23"/>
    </location>
</feature>
<evidence type="ECO:0000313" key="8">
    <source>
        <dbReference type="EMBL" id="RLV77517.1"/>
    </source>
</evidence>
<dbReference type="Proteomes" id="UP000281594">
    <property type="component" value="Unassembled WGS sequence"/>
</dbReference>
<evidence type="ECO:0000256" key="1">
    <source>
        <dbReference type="ARBA" id="ARBA00004141"/>
    </source>
</evidence>
<evidence type="ECO:0000256" key="6">
    <source>
        <dbReference type="SAM" id="Phobius"/>
    </source>
</evidence>
<accession>A0A3L8RD28</accession>
<dbReference type="GO" id="GO:0016020">
    <property type="term" value="C:membrane"/>
    <property type="evidence" value="ECO:0007669"/>
    <property type="project" value="UniProtKB-SubCell"/>
</dbReference>
<feature type="transmembrane region" description="Helical" evidence="6">
    <location>
        <begin position="84"/>
        <end position="101"/>
    </location>
</feature>
<feature type="transmembrane region" description="Helical" evidence="6">
    <location>
        <begin position="286"/>
        <end position="304"/>
    </location>
</feature>